<comment type="subcellular location">
    <subcellularLocation>
        <location evidence="1 11">Cytoplasm</location>
    </subcellularLocation>
</comment>
<dbReference type="InterPro" id="IPR006195">
    <property type="entry name" value="aa-tRNA-synth_II"/>
</dbReference>
<evidence type="ECO:0000256" key="2">
    <source>
        <dbReference type="ARBA" id="ARBA00008226"/>
    </source>
</evidence>
<name>A0AAJ0XFP9_HALSE</name>
<evidence type="ECO:0000256" key="11">
    <source>
        <dbReference type="HAMAP-Rule" id="MF_00127"/>
    </source>
</evidence>
<dbReference type="Pfam" id="PF03129">
    <property type="entry name" value="HGTP_anticodon"/>
    <property type="match status" value="1"/>
</dbReference>
<gene>
    <name evidence="11" type="primary">hisS</name>
    <name evidence="15" type="ORF">CCR82_12040</name>
</gene>
<evidence type="ECO:0000256" key="1">
    <source>
        <dbReference type="ARBA" id="ARBA00004496"/>
    </source>
</evidence>
<feature type="binding site" evidence="12">
    <location>
        <position position="259"/>
    </location>
    <ligand>
        <name>L-histidine</name>
        <dbReference type="ChEBI" id="CHEBI:57595"/>
    </ligand>
</feature>
<dbReference type="GO" id="GO:0006427">
    <property type="term" value="P:histidyl-tRNA aminoacylation"/>
    <property type="evidence" value="ECO:0007669"/>
    <property type="project" value="UniProtKB-UniRule"/>
</dbReference>
<protein>
    <recommendedName>
        <fullName evidence="11">Histidine--tRNA ligase</fullName>
        <ecNumber evidence="11">6.1.1.21</ecNumber>
    </recommendedName>
    <alternativeName>
        <fullName evidence="11">Histidyl-tRNA synthetase</fullName>
        <shortName evidence="11">HisRS</shortName>
    </alternativeName>
</protein>
<dbReference type="SUPFAM" id="SSF55681">
    <property type="entry name" value="Class II aaRS and biotin synthetases"/>
    <property type="match status" value="1"/>
</dbReference>
<reference evidence="15" key="2">
    <citation type="journal article" date="2020" name="Microorganisms">
        <title>Osmotic Adaptation and Compatible Solute Biosynthesis of Phototrophic Bacteria as Revealed from Genome Analyses.</title>
        <authorList>
            <person name="Imhoff J.F."/>
            <person name="Rahn T."/>
            <person name="Kunzel S."/>
            <person name="Keller A."/>
            <person name="Neulinger S.C."/>
        </authorList>
    </citation>
    <scope>NUCLEOTIDE SEQUENCE</scope>
    <source>
        <strain evidence="15">DSM 4395</strain>
    </source>
</reference>
<reference evidence="15" key="1">
    <citation type="submission" date="2017-05" db="EMBL/GenBank/DDBJ databases">
        <authorList>
            <person name="Imhoff J.F."/>
            <person name="Rahn T."/>
            <person name="Kuenzel S."/>
            <person name="Neulinger S.C."/>
        </authorList>
    </citation>
    <scope>NUCLEOTIDE SEQUENCE</scope>
    <source>
        <strain evidence="15">DSM 4395</strain>
    </source>
</reference>
<dbReference type="Gene3D" id="3.30.930.10">
    <property type="entry name" value="Bira Bifunctional Protein, Domain 2"/>
    <property type="match status" value="1"/>
</dbReference>
<dbReference type="Pfam" id="PF13393">
    <property type="entry name" value="tRNA-synt_His"/>
    <property type="match status" value="1"/>
</dbReference>
<feature type="domain" description="Aminoacyl-transfer RNA synthetases class-II family profile" evidence="14">
    <location>
        <begin position="1"/>
        <end position="341"/>
    </location>
</feature>
<dbReference type="PROSITE" id="PS50862">
    <property type="entry name" value="AA_TRNA_LIGASE_II"/>
    <property type="match status" value="1"/>
</dbReference>
<feature type="binding site" evidence="12">
    <location>
        <position position="128"/>
    </location>
    <ligand>
        <name>L-histidine</name>
        <dbReference type="ChEBI" id="CHEBI:57595"/>
    </ligand>
</feature>
<evidence type="ECO:0000259" key="14">
    <source>
        <dbReference type="PROSITE" id="PS50862"/>
    </source>
</evidence>
<dbReference type="NCBIfam" id="TIGR00442">
    <property type="entry name" value="hisS"/>
    <property type="match status" value="1"/>
</dbReference>
<dbReference type="InterPro" id="IPR045864">
    <property type="entry name" value="aa-tRNA-synth_II/BPL/LPL"/>
</dbReference>
<proteinExistence type="inferred from homology"/>
<dbReference type="PANTHER" id="PTHR43707:SF1">
    <property type="entry name" value="HISTIDINE--TRNA LIGASE, MITOCHONDRIAL-RELATED"/>
    <property type="match status" value="1"/>
</dbReference>
<comment type="catalytic activity">
    <reaction evidence="10 11">
        <text>tRNA(His) + L-histidine + ATP = L-histidyl-tRNA(His) + AMP + diphosphate + H(+)</text>
        <dbReference type="Rhea" id="RHEA:17313"/>
        <dbReference type="Rhea" id="RHEA-COMP:9665"/>
        <dbReference type="Rhea" id="RHEA-COMP:9689"/>
        <dbReference type="ChEBI" id="CHEBI:15378"/>
        <dbReference type="ChEBI" id="CHEBI:30616"/>
        <dbReference type="ChEBI" id="CHEBI:33019"/>
        <dbReference type="ChEBI" id="CHEBI:57595"/>
        <dbReference type="ChEBI" id="CHEBI:78442"/>
        <dbReference type="ChEBI" id="CHEBI:78527"/>
        <dbReference type="ChEBI" id="CHEBI:456215"/>
        <dbReference type="EC" id="6.1.1.21"/>
    </reaction>
</comment>
<evidence type="ECO:0000256" key="6">
    <source>
        <dbReference type="ARBA" id="ARBA00022741"/>
    </source>
</evidence>
<dbReference type="SUPFAM" id="SSF52954">
    <property type="entry name" value="Class II aaRS ABD-related"/>
    <property type="match status" value="1"/>
</dbReference>
<keyword evidence="4 11" id="KW-0963">Cytoplasm</keyword>
<evidence type="ECO:0000256" key="8">
    <source>
        <dbReference type="ARBA" id="ARBA00022917"/>
    </source>
</evidence>
<keyword evidence="5 11" id="KW-0436">Ligase</keyword>
<feature type="binding site" evidence="12">
    <location>
        <position position="114"/>
    </location>
    <ligand>
        <name>L-histidine</name>
        <dbReference type="ChEBI" id="CHEBI:57595"/>
    </ligand>
</feature>
<dbReference type="PANTHER" id="PTHR43707">
    <property type="entry name" value="HISTIDYL-TRNA SYNTHETASE"/>
    <property type="match status" value="1"/>
</dbReference>
<feature type="binding site" evidence="12">
    <location>
        <begin position="263"/>
        <end position="264"/>
    </location>
    <ligand>
        <name>L-histidine</name>
        <dbReference type="ChEBI" id="CHEBI:57595"/>
    </ligand>
</feature>
<dbReference type="Proteomes" id="UP001296967">
    <property type="component" value="Unassembled WGS sequence"/>
</dbReference>
<dbReference type="GO" id="GO:0005524">
    <property type="term" value="F:ATP binding"/>
    <property type="evidence" value="ECO:0007669"/>
    <property type="project" value="UniProtKB-UniRule"/>
</dbReference>
<dbReference type="HAMAP" id="MF_00127">
    <property type="entry name" value="His_tRNA_synth"/>
    <property type="match status" value="1"/>
</dbReference>
<evidence type="ECO:0000313" key="15">
    <source>
        <dbReference type="EMBL" id="MBK5931229.1"/>
    </source>
</evidence>
<evidence type="ECO:0000256" key="4">
    <source>
        <dbReference type="ARBA" id="ARBA00022490"/>
    </source>
</evidence>
<dbReference type="GO" id="GO:0005737">
    <property type="term" value="C:cytoplasm"/>
    <property type="evidence" value="ECO:0007669"/>
    <property type="project" value="UniProtKB-SubCell"/>
</dbReference>
<dbReference type="InterPro" id="IPR041715">
    <property type="entry name" value="HisRS-like_core"/>
</dbReference>
<evidence type="ECO:0000313" key="16">
    <source>
        <dbReference type="Proteomes" id="UP001296967"/>
    </source>
</evidence>
<dbReference type="EC" id="6.1.1.21" evidence="11"/>
<sequence>MARQTPLRAIRGMHDLLPDQSARWQQLEDRARAVLERYGYQEMRTPLVEQSELFKRSIGEVTDIVEKEMYSFEDRGGDQLSLRPEGTASCVRAAIEHGLLEQPRRIWYRGPMFRRERPQRGRYRQFHQIGVEVFGLGGPDIDLEVILLTHRLWQALGLGDLRLEINSLGDSAERADYREQLVAYLRAHEDRLDDDSRRRLETNPLRVLDSKNPDLQALLASAPSLHAALGRDSRAHFEALCAGLERAGIAYEINPRLVRGLDYYNRTVFEWITDALGAQGTVCAGGRYDGLVEQLGGRATPAVGFALGLERLLELSDSAPPASIDAYLIAVGEQASAAAMPIAERIRDALPALRLICHCGGGSFKSQFKRADRSGARVALVLGDDELAQGRIGIKPLRAPQDDRTQASTDQAKAEQTSVALDALAEQLPRFL</sequence>
<feature type="region of interest" description="Disordered" evidence="13">
    <location>
        <begin position="394"/>
        <end position="415"/>
    </location>
</feature>
<dbReference type="CDD" id="cd00859">
    <property type="entry name" value="HisRS_anticodon"/>
    <property type="match status" value="1"/>
</dbReference>
<comment type="similarity">
    <text evidence="2 11">Belongs to the class-II aminoacyl-tRNA synthetase family.</text>
</comment>
<evidence type="ECO:0000256" key="7">
    <source>
        <dbReference type="ARBA" id="ARBA00022840"/>
    </source>
</evidence>
<organism evidence="15 16">
    <name type="scientific">Halochromatium salexigens</name>
    <name type="common">Chromatium salexigens</name>
    <dbReference type="NCBI Taxonomy" id="49447"/>
    <lineage>
        <taxon>Bacteria</taxon>
        <taxon>Pseudomonadati</taxon>
        <taxon>Pseudomonadota</taxon>
        <taxon>Gammaproteobacteria</taxon>
        <taxon>Chromatiales</taxon>
        <taxon>Chromatiaceae</taxon>
        <taxon>Halochromatium</taxon>
    </lineage>
</organism>
<evidence type="ECO:0000256" key="10">
    <source>
        <dbReference type="ARBA" id="ARBA00047639"/>
    </source>
</evidence>
<dbReference type="CDD" id="cd00773">
    <property type="entry name" value="HisRS-like_core"/>
    <property type="match status" value="1"/>
</dbReference>
<dbReference type="InterPro" id="IPR015807">
    <property type="entry name" value="His-tRNA-ligase"/>
</dbReference>
<evidence type="ECO:0000256" key="12">
    <source>
        <dbReference type="PIRSR" id="PIRSR001549-1"/>
    </source>
</evidence>
<dbReference type="PIRSF" id="PIRSF001549">
    <property type="entry name" value="His-tRNA_synth"/>
    <property type="match status" value="1"/>
</dbReference>
<feature type="binding site" evidence="12">
    <location>
        <position position="132"/>
    </location>
    <ligand>
        <name>L-histidine</name>
        <dbReference type="ChEBI" id="CHEBI:57595"/>
    </ligand>
</feature>
<dbReference type="FunFam" id="3.30.930.10:FF:000005">
    <property type="entry name" value="Histidine--tRNA ligase"/>
    <property type="match status" value="1"/>
</dbReference>
<comment type="caution">
    <text evidence="15">The sequence shown here is derived from an EMBL/GenBank/DDBJ whole genome shotgun (WGS) entry which is preliminary data.</text>
</comment>
<keyword evidence="6 11" id="KW-0547">Nucleotide-binding</keyword>
<accession>A0AAJ0XFP9</accession>
<comment type="subunit">
    <text evidence="3 11">Homodimer.</text>
</comment>
<feature type="compositionally biased region" description="Polar residues" evidence="13">
    <location>
        <begin position="406"/>
        <end position="415"/>
    </location>
</feature>
<keyword evidence="8 11" id="KW-0648">Protein biosynthesis</keyword>
<evidence type="ECO:0000256" key="5">
    <source>
        <dbReference type="ARBA" id="ARBA00022598"/>
    </source>
</evidence>
<dbReference type="InterPro" id="IPR004516">
    <property type="entry name" value="HisRS/HisZ"/>
</dbReference>
<dbReference type="GO" id="GO:0004821">
    <property type="term" value="F:histidine-tRNA ligase activity"/>
    <property type="evidence" value="ECO:0007669"/>
    <property type="project" value="UniProtKB-UniRule"/>
</dbReference>
<dbReference type="InterPro" id="IPR004154">
    <property type="entry name" value="Anticodon-bd"/>
</dbReference>
<dbReference type="InterPro" id="IPR033656">
    <property type="entry name" value="HisRS_anticodon"/>
</dbReference>
<keyword evidence="7 11" id="KW-0067">ATP-binding</keyword>
<keyword evidence="16" id="KW-1185">Reference proteome</keyword>
<dbReference type="Gene3D" id="3.40.50.800">
    <property type="entry name" value="Anticodon-binding domain"/>
    <property type="match status" value="1"/>
</dbReference>
<dbReference type="EMBL" id="NHSF01000059">
    <property type="protein sequence ID" value="MBK5931229.1"/>
    <property type="molecule type" value="Genomic_DNA"/>
</dbReference>
<dbReference type="InterPro" id="IPR036621">
    <property type="entry name" value="Anticodon-bd_dom_sf"/>
</dbReference>
<evidence type="ECO:0000256" key="3">
    <source>
        <dbReference type="ARBA" id="ARBA00011738"/>
    </source>
</evidence>
<dbReference type="RefSeq" id="WP_201246027.1">
    <property type="nucleotide sequence ID" value="NZ_NHSF01000059.1"/>
</dbReference>
<evidence type="ECO:0000256" key="13">
    <source>
        <dbReference type="SAM" id="MobiDB-lite"/>
    </source>
</evidence>
<dbReference type="AlphaFoldDB" id="A0AAJ0XFP9"/>
<evidence type="ECO:0000256" key="9">
    <source>
        <dbReference type="ARBA" id="ARBA00023146"/>
    </source>
</evidence>
<keyword evidence="9 11" id="KW-0030">Aminoacyl-tRNA synthetase</keyword>
<feature type="binding site" evidence="12">
    <location>
        <begin position="85"/>
        <end position="87"/>
    </location>
    <ligand>
        <name>L-histidine</name>
        <dbReference type="ChEBI" id="CHEBI:57595"/>
    </ligand>
</feature>